<evidence type="ECO:0000259" key="3">
    <source>
        <dbReference type="PROSITE" id="PS50245"/>
    </source>
</evidence>
<dbReference type="Pfam" id="PF01302">
    <property type="entry name" value="CAP_GLY"/>
    <property type="match status" value="1"/>
</dbReference>
<dbReference type="InterPro" id="IPR036859">
    <property type="entry name" value="CAP-Gly_dom_sf"/>
</dbReference>
<dbReference type="PANTHER" id="PTHR15454">
    <property type="entry name" value="NISCHARIN RELATED"/>
    <property type="match status" value="1"/>
</dbReference>
<dbReference type="Gene3D" id="2.30.30.190">
    <property type="entry name" value="CAP Gly-rich-like domain"/>
    <property type="match status" value="1"/>
</dbReference>
<dbReference type="InterPro" id="IPR032675">
    <property type="entry name" value="LRR_dom_sf"/>
</dbReference>
<name>A0ABR3GVH0_9PEZI</name>
<evidence type="ECO:0000313" key="4">
    <source>
        <dbReference type="EMBL" id="KAL0639943.1"/>
    </source>
</evidence>
<gene>
    <name evidence="4" type="ORF">Q9L58_001035</name>
</gene>
<dbReference type="PANTHER" id="PTHR15454:SF56">
    <property type="entry name" value="PROTEIN PHOSPHATASE 1 REGULATORY SUBUNIT 7-RELATED"/>
    <property type="match status" value="1"/>
</dbReference>
<proteinExistence type="predicted"/>
<keyword evidence="1" id="KW-0433">Leucine-rich repeat</keyword>
<dbReference type="InterPro" id="IPR000938">
    <property type="entry name" value="CAP-Gly_domain"/>
</dbReference>
<dbReference type="InterPro" id="IPR003591">
    <property type="entry name" value="Leu-rich_rpt_typical-subtyp"/>
</dbReference>
<dbReference type="SMART" id="SM00369">
    <property type="entry name" value="LRR_TYP"/>
    <property type="match status" value="3"/>
</dbReference>
<feature type="domain" description="CAP-Gly" evidence="3">
    <location>
        <begin position="24"/>
        <end position="68"/>
    </location>
</feature>
<keyword evidence="5" id="KW-1185">Reference proteome</keyword>
<protein>
    <recommendedName>
        <fullName evidence="3">CAP-Gly domain-containing protein</fullName>
    </recommendedName>
</protein>
<evidence type="ECO:0000313" key="5">
    <source>
        <dbReference type="Proteomes" id="UP001447188"/>
    </source>
</evidence>
<dbReference type="Gene3D" id="3.80.10.10">
    <property type="entry name" value="Ribonuclease Inhibitor"/>
    <property type="match status" value="2"/>
</dbReference>
<reference evidence="4 5" key="1">
    <citation type="submission" date="2024-02" db="EMBL/GenBank/DDBJ databases">
        <title>Discinaceae phylogenomics.</title>
        <authorList>
            <person name="Dirks A.C."/>
            <person name="James T.Y."/>
        </authorList>
    </citation>
    <scope>NUCLEOTIDE SEQUENCE [LARGE SCALE GENOMIC DNA]</scope>
    <source>
        <strain evidence="4 5">ACD0624</strain>
    </source>
</reference>
<dbReference type="PROSITE" id="PS50245">
    <property type="entry name" value="CAP_GLY_2"/>
    <property type="match status" value="1"/>
</dbReference>
<accession>A0ABR3GVH0</accession>
<dbReference type="PROSITE" id="PS51450">
    <property type="entry name" value="LRR"/>
    <property type="match status" value="1"/>
</dbReference>
<dbReference type="EMBL" id="JBBBZM010000007">
    <property type="protein sequence ID" value="KAL0639943.1"/>
    <property type="molecule type" value="Genomic_DNA"/>
</dbReference>
<comment type="caution">
    <text evidence="4">The sequence shown here is derived from an EMBL/GenBank/DDBJ whole genome shotgun (WGS) entry which is preliminary data.</text>
</comment>
<dbReference type="InterPro" id="IPR001611">
    <property type="entry name" value="Leu-rich_rpt"/>
</dbReference>
<evidence type="ECO:0000256" key="2">
    <source>
        <dbReference type="ARBA" id="ARBA00022737"/>
    </source>
</evidence>
<dbReference type="Gene3D" id="3.10.20.90">
    <property type="entry name" value="Phosphatidylinositol 3-kinase Catalytic Subunit, Chain A, domain 1"/>
    <property type="match status" value="1"/>
</dbReference>
<keyword evidence="2" id="KW-0677">Repeat</keyword>
<dbReference type="SUPFAM" id="SSF52058">
    <property type="entry name" value="L domain-like"/>
    <property type="match status" value="1"/>
</dbReference>
<evidence type="ECO:0000256" key="1">
    <source>
        <dbReference type="ARBA" id="ARBA00022614"/>
    </source>
</evidence>
<dbReference type="Proteomes" id="UP001447188">
    <property type="component" value="Unassembled WGS sequence"/>
</dbReference>
<dbReference type="SMART" id="SM01052">
    <property type="entry name" value="CAP_GLY"/>
    <property type="match status" value="1"/>
</dbReference>
<dbReference type="SUPFAM" id="SSF74924">
    <property type="entry name" value="Cap-Gly domain"/>
    <property type="match status" value="1"/>
</dbReference>
<organism evidence="4 5">
    <name type="scientific">Discina gigas</name>
    <dbReference type="NCBI Taxonomy" id="1032678"/>
    <lineage>
        <taxon>Eukaryota</taxon>
        <taxon>Fungi</taxon>
        <taxon>Dikarya</taxon>
        <taxon>Ascomycota</taxon>
        <taxon>Pezizomycotina</taxon>
        <taxon>Pezizomycetes</taxon>
        <taxon>Pezizales</taxon>
        <taxon>Discinaceae</taxon>
        <taxon>Discina</taxon>
    </lineage>
</organism>
<sequence length="522" mass="58640">MAPKFHINQRLSYLPFRCTVRYIGSVEGTTGEWLGVEWDTLEKGKHSGEYQGKKYFECKLPGAGSFIRPSRETNPPISFIEGLKRKYTTVDDPPEPHAIISVSASKVMEEVGFDKILKKLAQLKELTIVLVDSLHICRADDVEVIRETCPKIEELDLSRNLFEDFQSVAQICSGLPNLRVLRIGGNRFSSLDITIPEGQESPFRNIKSLEISSTFLSWEETNQILSYFPNIDTLESSLNNITSVPPTIHLPTSIHTLNLERNAFTTLSSVFPLTALTHLQKLILAHNQISSIHPPPSSSTDTPPIFTSITNLDISFNSLPTLTVLDALPPLFPALTSMRVSHNPFSELLPVEEAHMLTIARFHNTLRLLNYSVVTDMDRQNAEMYYLSRITKQLAAAPESEQEKILAENRRWGVLCELYGTPRIDRVADMEKRNLDARLIELEFLLAGAAQSTIKKVPKSLPVSTLKALLGRMFGMEPLWLRLELVPEGDEGDDNVLLEDGTKEVGYYVERKKGQIVVQGRG</sequence>